<evidence type="ECO:0000313" key="2">
    <source>
        <dbReference type="Proteomes" id="UP000708208"/>
    </source>
</evidence>
<evidence type="ECO:0000313" key="1">
    <source>
        <dbReference type="EMBL" id="CAG7823780.1"/>
    </source>
</evidence>
<accession>A0A8J2L229</accession>
<dbReference type="Proteomes" id="UP000708208">
    <property type="component" value="Unassembled WGS sequence"/>
</dbReference>
<gene>
    <name evidence="1" type="ORF">AFUS01_LOCUS33975</name>
</gene>
<keyword evidence="2" id="KW-1185">Reference proteome</keyword>
<organism evidence="1 2">
    <name type="scientific">Allacma fusca</name>
    <dbReference type="NCBI Taxonomy" id="39272"/>
    <lineage>
        <taxon>Eukaryota</taxon>
        <taxon>Metazoa</taxon>
        <taxon>Ecdysozoa</taxon>
        <taxon>Arthropoda</taxon>
        <taxon>Hexapoda</taxon>
        <taxon>Collembola</taxon>
        <taxon>Symphypleona</taxon>
        <taxon>Sminthuridae</taxon>
        <taxon>Allacma</taxon>
    </lineage>
</organism>
<reference evidence="1" key="1">
    <citation type="submission" date="2021-06" db="EMBL/GenBank/DDBJ databases">
        <authorList>
            <person name="Hodson N. C."/>
            <person name="Mongue J. A."/>
            <person name="Jaron S. K."/>
        </authorList>
    </citation>
    <scope>NUCLEOTIDE SEQUENCE</scope>
</reference>
<protein>
    <submittedName>
        <fullName evidence="1">Uncharacterized protein</fullName>
    </submittedName>
</protein>
<feature type="non-terminal residue" evidence="1">
    <location>
        <position position="1"/>
    </location>
</feature>
<name>A0A8J2L229_9HEXA</name>
<sequence>LYKLYEFVASLCKSTGCWVRINIVP</sequence>
<dbReference type="AlphaFoldDB" id="A0A8J2L229"/>
<proteinExistence type="predicted"/>
<comment type="caution">
    <text evidence="1">The sequence shown here is derived from an EMBL/GenBank/DDBJ whole genome shotgun (WGS) entry which is preliminary data.</text>
</comment>
<dbReference type="EMBL" id="CAJVCH010530546">
    <property type="protein sequence ID" value="CAG7823780.1"/>
    <property type="molecule type" value="Genomic_DNA"/>
</dbReference>